<dbReference type="PROSITE" id="PS51318">
    <property type="entry name" value="TAT"/>
    <property type="match status" value="1"/>
</dbReference>
<dbReference type="Proteomes" id="UP000575068">
    <property type="component" value="Unassembled WGS sequence"/>
</dbReference>
<protein>
    <submittedName>
        <fullName evidence="1">Uncharacterized protein</fullName>
    </submittedName>
</protein>
<dbReference type="AlphaFoldDB" id="A0A840HW24"/>
<organism evidence="1 2">
    <name type="scientific">Rhizorhapis suberifaciens</name>
    <name type="common">corky root of lettuce</name>
    <dbReference type="NCBI Taxonomy" id="13656"/>
    <lineage>
        <taxon>Bacteria</taxon>
        <taxon>Pseudomonadati</taxon>
        <taxon>Pseudomonadota</taxon>
        <taxon>Alphaproteobacteria</taxon>
        <taxon>Sphingomonadales</taxon>
        <taxon>Sphingomonadaceae</taxon>
        <taxon>Rhizorhapis</taxon>
    </lineage>
</organism>
<evidence type="ECO:0000313" key="2">
    <source>
        <dbReference type="Proteomes" id="UP000575068"/>
    </source>
</evidence>
<evidence type="ECO:0000313" key="1">
    <source>
        <dbReference type="EMBL" id="MBB4641676.1"/>
    </source>
</evidence>
<keyword evidence="2" id="KW-1185">Reference proteome</keyword>
<dbReference type="RefSeq" id="WP_184475483.1">
    <property type="nucleotide sequence ID" value="NZ_JACHOV010000007.1"/>
</dbReference>
<comment type="caution">
    <text evidence="1">The sequence shown here is derived from an EMBL/GenBank/DDBJ whole genome shotgun (WGS) entry which is preliminary data.</text>
</comment>
<accession>A0A840HW24</accession>
<reference evidence="1 2" key="1">
    <citation type="submission" date="2020-08" db="EMBL/GenBank/DDBJ databases">
        <title>Genomic Encyclopedia of Type Strains, Phase IV (KMG-IV): sequencing the most valuable type-strain genomes for metagenomic binning, comparative biology and taxonomic classification.</title>
        <authorList>
            <person name="Goeker M."/>
        </authorList>
    </citation>
    <scope>NUCLEOTIDE SEQUENCE [LARGE SCALE GENOMIC DNA]</scope>
    <source>
        <strain evidence="1 2">DSM 7465</strain>
    </source>
</reference>
<dbReference type="InterPro" id="IPR006311">
    <property type="entry name" value="TAT_signal"/>
</dbReference>
<proteinExistence type="predicted"/>
<gene>
    <name evidence="1" type="ORF">HNQ99_001989</name>
</gene>
<dbReference type="EMBL" id="JACHOV010000007">
    <property type="protein sequence ID" value="MBB4641676.1"/>
    <property type="molecule type" value="Genomic_DNA"/>
</dbReference>
<name>A0A840HW24_9SPHN</name>
<sequence>MKDMEANQSEPEKAFELAAPSRRQMLAMGAVATSAIVSIRPALAQTAASVMNCEIPVPDLGRSGQYVAADGQPVSPDTPGAFPPAGRAFKGEEVKAAMNGGALPGTTYEQNQAYMNYIRRLQTGNSGFTCYASLQMPR</sequence>